<gene>
    <name evidence="2" type="ORF">HMPREF1541_08005</name>
</gene>
<proteinExistence type="predicted"/>
<feature type="compositionally biased region" description="Polar residues" evidence="1">
    <location>
        <begin position="22"/>
        <end position="41"/>
    </location>
</feature>
<reference evidence="2 3" key="1">
    <citation type="submission" date="2013-03" db="EMBL/GenBank/DDBJ databases">
        <title>The Genome Sequence of Phialophora europaea CBS 101466.</title>
        <authorList>
            <consortium name="The Broad Institute Genomics Platform"/>
            <person name="Cuomo C."/>
            <person name="de Hoog S."/>
            <person name="Gorbushina A."/>
            <person name="Walker B."/>
            <person name="Young S.K."/>
            <person name="Zeng Q."/>
            <person name="Gargeya S."/>
            <person name="Fitzgerald M."/>
            <person name="Haas B."/>
            <person name="Abouelleil A."/>
            <person name="Allen A.W."/>
            <person name="Alvarado L."/>
            <person name="Arachchi H.M."/>
            <person name="Berlin A.M."/>
            <person name="Chapman S.B."/>
            <person name="Gainer-Dewar J."/>
            <person name="Goldberg J."/>
            <person name="Griggs A."/>
            <person name="Gujja S."/>
            <person name="Hansen M."/>
            <person name="Howarth C."/>
            <person name="Imamovic A."/>
            <person name="Ireland A."/>
            <person name="Larimer J."/>
            <person name="McCowan C."/>
            <person name="Murphy C."/>
            <person name="Pearson M."/>
            <person name="Poon T.W."/>
            <person name="Priest M."/>
            <person name="Roberts A."/>
            <person name="Saif S."/>
            <person name="Shea T."/>
            <person name="Sisk P."/>
            <person name="Sykes S."/>
            <person name="Wortman J."/>
            <person name="Nusbaum C."/>
            <person name="Birren B."/>
        </authorList>
    </citation>
    <scope>NUCLEOTIDE SEQUENCE [LARGE SCALE GENOMIC DNA]</scope>
    <source>
        <strain evidence="2 3">CBS 101466</strain>
    </source>
</reference>
<dbReference type="EMBL" id="KB822724">
    <property type="protein sequence ID" value="ETN37017.1"/>
    <property type="molecule type" value="Genomic_DNA"/>
</dbReference>
<evidence type="ECO:0000313" key="3">
    <source>
        <dbReference type="Proteomes" id="UP000030752"/>
    </source>
</evidence>
<evidence type="ECO:0000313" key="2">
    <source>
        <dbReference type="EMBL" id="ETN37017.1"/>
    </source>
</evidence>
<dbReference type="GeneID" id="19975344"/>
<name>W2RKK6_CYPE1</name>
<feature type="region of interest" description="Disordered" evidence="1">
    <location>
        <begin position="206"/>
        <end position="266"/>
    </location>
</feature>
<feature type="compositionally biased region" description="Acidic residues" evidence="1">
    <location>
        <begin position="206"/>
        <end position="220"/>
    </location>
</feature>
<protein>
    <submittedName>
        <fullName evidence="2">Uncharacterized protein</fullName>
    </submittedName>
</protein>
<dbReference type="RefSeq" id="XP_008720549.1">
    <property type="nucleotide sequence ID" value="XM_008722327.1"/>
</dbReference>
<organism evidence="2 3">
    <name type="scientific">Cyphellophora europaea (strain CBS 101466)</name>
    <name type="common">Phialophora europaea</name>
    <dbReference type="NCBI Taxonomy" id="1220924"/>
    <lineage>
        <taxon>Eukaryota</taxon>
        <taxon>Fungi</taxon>
        <taxon>Dikarya</taxon>
        <taxon>Ascomycota</taxon>
        <taxon>Pezizomycotina</taxon>
        <taxon>Eurotiomycetes</taxon>
        <taxon>Chaetothyriomycetidae</taxon>
        <taxon>Chaetothyriales</taxon>
        <taxon>Cyphellophoraceae</taxon>
        <taxon>Cyphellophora</taxon>
    </lineage>
</organism>
<feature type="compositionally biased region" description="Low complexity" evidence="1">
    <location>
        <begin position="131"/>
        <end position="141"/>
    </location>
</feature>
<dbReference type="HOGENOM" id="CLU_983591_0_0_1"/>
<feature type="region of interest" description="Disordered" evidence="1">
    <location>
        <begin position="65"/>
        <end position="153"/>
    </location>
</feature>
<dbReference type="OrthoDB" id="10682982at2759"/>
<dbReference type="InParanoid" id="W2RKK6"/>
<feature type="compositionally biased region" description="Basic and acidic residues" evidence="1">
    <location>
        <begin position="238"/>
        <end position="256"/>
    </location>
</feature>
<evidence type="ECO:0000256" key="1">
    <source>
        <dbReference type="SAM" id="MobiDB-lite"/>
    </source>
</evidence>
<keyword evidence="3" id="KW-1185">Reference proteome</keyword>
<feature type="compositionally biased region" description="Low complexity" evidence="1">
    <location>
        <begin position="114"/>
        <end position="124"/>
    </location>
</feature>
<sequence>MTLPGTDYINFGFDTDMADKQPVQQQQDRLSTSPQRRNLDFFTSPTNARKVRSFMNAAPPAIVATPHSHLQPTSCPTSMPLQSFAGPSSRSPTRYAPYSRRPATTGPSPPPTVTPAAQPSSPHGRSPPSPRRFLFPPTEQEQPPPQPETHSSPPRYLVCNLCILPFMPSAETIRPDVQGRAYCSYCIGVVANRIVKEQKERVYGVAEDETERSGEVEEGGEGVGAGEQESTRGNAQDVDEHGEMANVDKAKGKAVEPEDEVGGVGDMDWAFDFQGYGSGAGVD</sequence>
<dbReference type="AlphaFoldDB" id="W2RKK6"/>
<dbReference type="Proteomes" id="UP000030752">
    <property type="component" value="Unassembled WGS sequence"/>
</dbReference>
<accession>W2RKK6</accession>
<feature type="region of interest" description="Disordered" evidence="1">
    <location>
        <begin position="15"/>
        <end position="41"/>
    </location>
</feature>
<feature type="compositionally biased region" description="Polar residues" evidence="1">
    <location>
        <begin position="68"/>
        <end position="92"/>
    </location>
</feature>
<dbReference type="VEuPathDB" id="FungiDB:HMPREF1541_08005"/>